<evidence type="ECO:0000256" key="18">
    <source>
        <dbReference type="SAM" id="Phobius"/>
    </source>
</evidence>
<evidence type="ECO:0000256" key="9">
    <source>
        <dbReference type="ARBA" id="ARBA00023001"/>
    </source>
</evidence>
<dbReference type="Gene3D" id="3.40.50.1700">
    <property type="entry name" value="Glycoside hydrolase family 3 C-terminal domain"/>
    <property type="match status" value="1"/>
</dbReference>
<keyword evidence="12" id="KW-0326">Glycosidase</keyword>
<evidence type="ECO:0000256" key="16">
    <source>
        <dbReference type="ARBA" id="ARBA00083231"/>
    </source>
</evidence>
<keyword evidence="18" id="KW-1133">Transmembrane helix</keyword>
<comment type="pathway">
    <text evidence="3">Glycan metabolism; cellulose degradation.</text>
</comment>
<comment type="subcellular location">
    <subcellularLocation>
        <location evidence="2">Secreted</location>
    </subcellularLocation>
</comment>
<evidence type="ECO:0000256" key="2">
    <source>
        <dbReference type="ARBA" id="ARBA00004613"/>
    </source>
</evidence>
<dbReference type="PRINTS" id="PR00133">
    <property type="entry name" value="GLHYDRLASE3"/>
</dbReference>
<name>A0A8K0TGA9_9PEZI</name>
<dbReference type="Pfam" id="PF14310">
    <property type="entry name" value="Fn3-like"/>
    <property type="match status" value="1"/>
</dbReference>
<evidence type="ECO:0000256" key="7">
    <source>
        <dbReference type="ARBA" id="ARBA00022729"/>
    </source>
</evidence>
<dbReference type="GO" id="GO:0030245">
    <property type="term" value="P:cellulose catabolic process"/>
    <property type="evidence" value="ECO:0007669"/>
    <property type="project" value="UniProtKB-KW"/>
</dbReference>
<comment type="catalytic activity">
    <reaction evidence="1">
        <text>Hydrolysis of terminal, non-reducing beta-D-glucosyl residues with release of beta-D-glucose.</text>
        <dbReference type="EC" id="3.2.1.21"/>
    </reaction>
</comment>
<dbReference type="FunFam" id="2.60.40.10:FF:000757">
    <property type="entry name" value="Beta-glucosidase G"/>
    <property type="match status" value="1"/>
</dbReference>
<evidence type="ECO:0000256" key="4">
    <source>
        <dbReference type="ARBA" id="ARBA00005336"/>
    </source>
</evidence>
<feature type="domain" description="Fibronectin type III-like" evidence="19">
    <location>
        <begin position="762"/>
        <end position="828"/>
    </location>
</feature>
<keyword evidence="11" id="KW-0119">Carbohydrate metabolism</keyword>
<evidence type="ECO:0000256" key="14">
    <source>
        <dbReference type="ARBA" id="ARBA00070030"/>
    </source>
</evidence>
<dbReference type="FunFam" id="3.20.20.300:FF:000002">
    <property type="entry name" value="Probable beta-glucosidase"/>
    <property type="match status" value="1"/>
</dbReference>
<evidence type="ECO:0000256" key="5">
    <source>
        <dbReference type="ARBA" id="ARBA00012744"/>
    </source>
</evidence>
<dbReference type="InterPro" id="IPR036881">
    <property type="entry name" value="Glyco_hydro_3_C_sf"/>
</dbReference>
<keyword evidence="9" id="KW-0136">Cellulose degradation</keyword>
<organism evidence="20 21">
    <name type="scientific">Plectosphaerella cucumerina</name>
    <dbReference type="NCBI Taxonomy" id="40658"/>
    <lineage>
        <taxon>Eukaryota</taxon>
        <taxon>Fungi</taxon>
        <taxon>Dikarya</taxon>
        <taxon>Ascomycota</taxon>
        <taxon>Pezizomycotina</taxon>
        <taxon>Sordariomycetes</taxon>
        <taxon>Hypocreomycetidae</taxon>
        <taxon>Glomerellales</taxon>
        <taxon>Plectosphaerellaceae</taxon>
        <taxon>Plectosphaerella</taxon>
    </lineage>
</organism>
<dbReference type="SMART" id="SM01217">
    <property type="entry name" value="Fn3_like"/>
    <property type="match status" value="1"/>
</dbReference>
<evidence type="ECO:0000256" key="10">
    <source>
        <dbReference type="ARBA" id="ARBA00023180"/>
    </source>
</evidence>
<dbReference type="GO" id="GO:0005576">
    <property type="term" value="C:extracellular region"/>
    <property type="evidence" value="ECO:0007669"/>
    <property type="project" value="UniProtKB-SubCell"/>
</dbReference>
<dbReference type="EC" id="3.2.1.21" evidence="5"/>
<dbReference type="Proteomes" id="UP000813385">
    <property type="component" value="Unassembled WGS sequence"/>
</dbReference>
<feature type="transmembrane region" description="Helical" evidence="18">
    <location>
        <begin position="37"/>
        <end position="58"/>
    </location>
</feature>
<keyword evidence="8" id="KW-0378">Hydrolase</keyword>
<evidence type="ECO:0000256" key="6">
    <source>
        <dbReference type="ARBA" id="ARBA00022525"/>
    </source>
</evidence>
<evidence type="ECO:0000313" key="20">
    <source>
        <dbReference type="EMBL" id="KAH7357928.1"/>
    </source>
</evidence>
<proteinExistence type="inferred from homology"/>
<evidence type="ECO:0000256" key="15">
    <source>
        <dbReference type="ARBA" id="ARBA00078013"/>
    </source>
</evidence>
<keyword evidence="7" id="KW-0732">Signal</keyword>
<dbReference type="PANTHER" id="PTHR42715">
    <property type="entry name" value="BETA-GLUCOSIDASE"/>
    <property type="match status" value="1"/>
</dbReference>
<comment type="similarity">
    <text evidence="4">Belongs to the glycosyl hydrolase 3 family.</text>
</comment>
<dbReference type="InterPro" id="IPR026891">
    <property type="entry name" value="Fn3-like"/>
</dbReference>
<keyword evidence="18" id="KW-0812">Transmembrane</keyword>
<dbReference type="EMBL" id="JAGPXD010000004">
    <property type="protein sequence ID" value="KAH7357928.1"/>
    <property type="molecule type" value="Genomic_DNA"/>
</dbReference>
<dbReference type="OrthoDB" id="416222at2759"/>
<dbReference type="InterPro" id="IPR050288">
    <property type="entry name" value="Cellulose_deg_GH3"/>
</dbReference>
<comment type="caution">
    <text evidence="20">The sequence shown here is derived from an EMBL/GenBank/DDBJ whole genome shotgun (WGS) entry which is preliminary data.</text>
</comment>
<keyword evidence="10" id="KW-0325">Glycoprotein</keyword>
<protein>
    <recommendedName>
        <fullName evidence="14">Beta-glucosidase cel3A</fullName>
        <ecNumber evidence="5">3.2.1.21</ecNumber>
    </recommendedName>
    <alternativeName>
        <fullName evidence="15">Beta-D-glucoside glucohydrolase cel3A</fullName>
    </alternativeName>
    <alternativeName>
        <fullName evidence="17">Cellobiase cel3A</fullName>
    </alternativeName>
    <alternativeName>
        <fullName evidence="16">Gentiobiase cel3A</fullName>
    </alternativeName>
</protein>
<accession>A0A8K0TGA9</accession>
<dbReference type="GO" id="GO:0008422">
    <property type="term" value="F:beta-glucosidase activity"/>
    <property type="evidence" value="ECO:0007669"/>
    <property type="project" value="UniProtKB-EC"/>
</dbReference>
<evidence type="ECO:0000256" key="13">
    <source>
        <dbReference type="ARBA" id="ARBA00023326"/>
    </source>
</evidence>
<reference evidence="20" key="1">
    <citation type="journal article" date="2021" name="Nat. Commun.">
        <title>Genetic determinants of endophytism in the Arabidopsis root mycobiome.</title>
        <authorList>
            <person name="Mesny F."/>
            <person name="Miyauchi S."/>
            <person name="Thiergart T."/>
            <person name="Pickel B."/>
            <person name="Atanasova L."/>
            <person name="Karlsson M."/>
            <person name="Huettel B."/>
            <person name="Barry K.W."/>
            <person name="Haridas S."/>
            <person name="Chen C."/>
            <person name="Bauer D."/>
            <person name="Andreopoulos W."/>
            <person name="Pangilinan J."/>
            <person name="LaButti K."/>
            <person name="Riley R."/>
            <person name="Lipzen A."/>
            <person name="Clum A."/>
            <person name="Drula E."/>
            <person name="Henrissat B."/>
            <person name="Kohler A."/>
            <person name="Grigoriev I.V."/>
            <person name="Martin F.M."/>
            <person name="Hacquard S."/>
        </authorList>
    </citation>
    <scope>NUCLEOTIDE SEQUENCE</scope>
    <source>
        <strain evidence="20">MPI-CAGE-AT-0016</strain>
    </source>
</reference>
<evidence type="ECO:0000256" key="11">
    <source>
        <dbReference type="ARBA" id="ARBA00023277"/>
    </source>
</evidence>
<evidence type="ECO:0000256" key="1">
    <source>
        <dbReference type="ARBA" id="ARBA00000448"/>
    </source>
</evidence>
<evidence type="ECO:0000313" key="21">
    <source>
        <dbReference type="Proteomes" id="UP000813385"/>
    </source>
</evidence>
<evidence type="ECO:0000256" key="12">
    <source>
        <dbReference type="ARBA" id="ARBA00023295"/>
    </source>
</evidence>
<dbReference type="InterPro" id="IPR013783">
    <property type="entry name" value="Ig-like_fold"/>
</dbReference>
<dbReference type="Gene3D" id="2.60.40.10">
    <property type="entry name" value="Immunoglobulins"/>
    <property type="match status" value="1"/>
</dbReference>
<dbReference type="InterPro" id="IPR001764">
    <property type="entry name" value="Glyco_hydro_3_N"/>
</dbReference>
<dbReference type="Gene3D" id="3.20.20.300">
    <property type="entry name" value="Glycoside hydrolase, family 3, N-terminal domain"/>
    <property type="match status" value="1"/>
</dbReference>
<dbReference type="InterPro" id="IPR036962">
    <property type="entry name" value="Glyco_hydro_3_N_sf"/>
</dbReference>
<dbReference type="AlphaFoldDB" id="A0A8K0TGA9"/>
<keyword evidence="18" id="KW-0472">Membrane</keyword>
<evidence type="ECO:0000256" key="3">
    <source>
        <dbReference type="ARBA" id="ARBA00004987"/>
    </source>
</evidence>
<sequence>MDEYYAKTPETVVREHRPSALDKLRDRFPFLYSKKGIAIVVGVLLLIIGGGLAGLAALPRGESSDAERAIADDSFFYGLSPPTYPSPEMKGLGEWKGALEKAKDLVGQLSLEEKVSLTGGVPTDNGCVGKLPAINRVGFPGMCLHDAGQGVRQSDFVSAFPAGIHVGASWNRNLARQRAIEMGWEFRRKGINVLLGPQVGPMGRIVRGGRNWESFSVDPYLTGALVRETVQGVQGVGVMTSTKHFIGNEQETHRRPTLPREAVSSNIDDRTMHEFYLWPFADAVKAGAANIMCSYQRVNNSYGCQNSKTINGLLKTELGFQGWLVSDWDAQHAGVATAEAGMDVAMPVPHDFWGDRLVEAVRNGSLPEARVDDMVTRLLASWYHLGQDEAFPDPGVGMAKDLREPHRVVDARNASSRRVLLDGAVEGHVLVKNTRGALPLDKPLMFSIFGYSAKAPDVFNTHGGGFGDSMQFGAQAVSTAELEAGFTMDESFRDWSNVGFNGTIWAGGGSGATSPSTFSAPLDALKAQADEDGTAVYWDFQKGDPGVHPASEACLVIGNAWASESYDRPALDDEYTDNLILHVAARCNNTIVVLHNAGPRLVDRWIDHDNVTAVIFAHLPGEASGKALVSLLYGRENPSGKLPYTVARNASEYAGLQDPDVPDRLHRNFPQSNFTEGVYIDYRHFDREDVEPRFAFGFGLSYTSFEYGNLTTSLASSSGGNASSTAEYPVGPVEEGGQRDLWDVLARVSADVRNVGPVDGAEVAQLYVGIPGSPVRQLRGFVKPFLTSGEAQTVNFDLTRRDLSIWDVEKQQWRLQRGTYKVWVGGSSRDLPLDGKFDIGA</sequence>
<keyword evidence="6" id="KW-0964">Secreted</keyword>
<dbReference type="PANTHER" id="PTHR42715:SF5">
    <property type="entry name" value="BETA-GLUCOSIDASE M-RELATED"/>
    <property type="match status" value="1"/>
</dbReference>
<dbReference type="InterPro" id="IPR002772">
    <property type="entry name" value="Glyco_hydro_3_C"/>
</dbReference>
<dbReference type="Pfam" id="PF01915">
    <property type="entry name" value="Glyco_hydro_3_C"/>
    <property type="match status" value="1"/>
</dbReference>
<keyword evidence="13" id="KW-0624">Polysaccharide degradation</keyword>
<evidence type="ECO:0000259" key="19">
    <source>
        <dbReference type="SMART" id="SM01217"/>
    </source>
</evidence>
<gene>
    <name evidence="20" type="ORF">B0T11DRAFT_227431</name>
</gene>
<dbReference type="InterPro" id="IPR017853">
    <property type="entry name" value="GH"/>
</dbReference>
<dbReference type="Pfam" id="PF00933">
    <property type="entry name" value="Glyco_hydro_3"/>
    <property type="match status" value="1"/>
</dbReference>
<dbReference type="SUPFAM" id="SSF52279">
    <property type="entry name" value="Beta-D-glucan exohydrolase, C-terminal domain"/>
    <property type="match status" value="1"/>
</dbReference>
<evidence type="ECO:0000256" key="8">
    <source>
        <dbReference type="ARBA" id="ARBA00022801"/>
    </source>
</evidence>
<evidence type="ECO:0000256" key="17">
    <source>
        <dbReference type="ARBA" id="ARBA00083611"/>
    </source>
</evidence>
<dbReference type="SUPFAM" id="SSF51445">
    <property type="entry name" value="(Trans)glycosidases"/>
    <property type="match status" value="1"/>
</dbReference>
<keyword evidence="21" id="KW-1185">Reference proteome</keyword>